<dbReference type="Proteomes" id="UP001055712">
    <property type="component" value="Unassembled WGS sequence"/>
</dbReference>
<feature type="compositionally biased region" description="Gly residues" evidence="1">
    <location>
        <begin position="488"/>
        <end position="498"/>
    </location>
</feature>
<organism evidence="4 5">
    <name type="scientific">Chlorella vulgaris</name>
    <name type="common">Green alga</name>
    <dbReference type="NCBI Taxonomy" id="3077"/>
    <lineage>
        <taxon>Eukaryota</taxon>
        <taxon>Viridiplantae</taxon>
        <taxon>Chlorophyta</taxon>
        <taxon>core chlorophytes</taxon>
        <taxon>Trebouxiophyceae</taxon>
        <taxon>Chlorellales</taxon>
        <taxon>Chlorellaceae</taxon>
        <taxon>Chlorella clade</taxon>
        <taxon>Chlorella</taxon>
    </lineage>
</organism>
<dbReference type="EMBL" id="SIDB01000010">
    <property type="protein sequence ID" value="KAI3427153.1"/>
    <property type="molecule type" value="Genomic_DNA"/>
</dbReference>
<sequence>MEAMLQQLERSCAQETALLGAQDRVVVGLLADAFQALVHTADDVLAAASSGSTAATFEELPAAQQALKAVLSGLTVDLGVSGGGQASVSAAAAAKMLREEAQPAAGQLASELLATGVPLVEELLKLSSVEAAAWHSLRLLAFLGALALVGTLLLRALGRAGGRRVHDSSLTGRFSVWGSILAAAFRPCKVMMPLYCGTRAATVVLALAEVAATKGGMDPAALLCCHMDQKLLRALGWLTLAAGGDSRQLELLAAMKWATQLMQDCSELVLIVAAAWTLLEFKGRVISWAVSRLQTDTDPHNDGAVPLLRLLSAVLTVAVVMAATAFTLSGFGFHIGPLLASVGGVGVVVGLATQDLLSNIAAAVSLYSTRPFVTNDHVVLVNQEGVEVSGTVLNIEPTRTILLDDENGCIVHISNNGITDYIIRNYTQSRKLSRLQELQAASAIGRGRTTQELVLAIRAGGADEVAANTTASQDQAVECGSGSDEYGAAGGSGVALST</sequence>
<evidence type="ECO:0000259" key="3">
    <source>
        <dbReference type="Pfam" id="PF00924"/>
    </source>
</evidence>
<feature type="transmembrane region" description="Helical" evidence="2">
    <location>
        <begin position="307"/>
        <end position="328"/>
    </location>
</feature>
<protein>
    <recommendedName>
        <fullName evidence="3">Mechanosensitive ion channel MscS domain-containing protein</fullName>
    </recommendedName>
</protein>
<dbReference type="PANTHER" id="PTHR30566:SF5">
    <property type="entry name" value="MECHANOSENSITIVE ION CHANNEL PROTEIN 1, MITOCHONDRIAL-RELATED"/>
    <property type="match status" value="1"/>
</dbReference>
<keyword evidence="2" id="KW-1133">Transmembrane helix</keyword>
<feature type="transmembrane region" description="Helical" evidence="2">
    <location>
        <begin position="132"/>
        <end position="154"/>
    </location>
</feature>
<evidence type="ECO:0000256" key="2">
    <source>
        <dbReference type="SAM" id="Phobius"/>
    </source>
</evidence>
<dbReference type="InterPro" id="IPR010920">
    <property type="entry name" value="LSM_dom_sf"/>
</dbReference>
<keyword evidence="5" id="KW-1185">Reference proteome</keyword>
<dbReference type="SUPFAM" id="SSF50182">
    <property type="entry name" value="Sm-like ribonucleoproteins"/>
    <property type="match status" value="1"/>
</dbReference>
<dbReference type="Pfam" id="PF00924">
    <property type="entry name" value="MS_channel_2nd"/>
    <property type="match status" value="1"/>
</dbReference>
<keyword evidence="2" id="KW-0812">Transmembrane</keyword>
<dbReference type="InterPro" id="IPR006685">
    <property type="entry name" value="MscS_channel_2nd"/>
</dbReference>
<dbReference type="GO" id="GO:0055085">
    <property type="term" value="P:transmembrane transport"/>
    <property type="evidence" value="ECO:0007669"/>
    <property type="project" value="InterPro"/>
</dbReference>
<keyword evidence="2" id="KW-0472">Membrane</keyword>
<proteinExistence type="predicted"/>
<dbReference type="GO" id="GO:0016020">
    <property type="term" value="C:membrane"/>
    <property type="evidence" value="ECO:0007669"/>
    <property type="project" value="InterPro"/>
</dbReference>
<evidence type="ECO:0000313" key="4">
    <source>
        <dbReference type="EMBL" id="KAI3427153.1"/>
    </source>
</evidence>
<dbReference type="SUPFAM" id="SSF82861">
    <property type="entry name" value="Mechanosensitive channel protein MscS (YggB), transmembrane region"/>
    <property type="match status" value="1"/>
</dbReference>
<evidence type="ECO:0000313" key="5">
    <source>
        <dbReference type="Proteomes" id="UP001055712"/>
    </source>
</evidence>
<name>A0A9D4TJH0_CHLVU</name>
<gene>
    <name evidence="4" type="ORF">D9Q98_007090</name>
</gene>
<dbReference type="InterPro" id="IPR011014">
    <property type="entry name" value="MscS_channel_TM-2"/>
</dbReference>
<feature type="region of interest" description="Disordered" evidence="1">
    <location>
        <begin position="476"/>
        <end position="498"/>
    </location>
</feature>
<feature type="domain" description="Mechanosensitive ion channel MscS" evidence="3">
    <location>
        <begin position="355"/>
        <end position="427"/>
    </location>
</feature>
<accession>A0A9D4TJH0</accession>
<reference evidence="4" key="1">
    <citation type="journal article" date="2019" name="Plant J.">
        <title>Chlorella vulgaris genome assembly and annotation reveals the molecular basis for metabolic acclimation to high light conditions.</title>
        <authorList>
            <person name="Cecchin M."/>
            <person name="Marcolungo L."/>
            <person name="Rossato M."/>
            <person name="Girolomoni L."/>
            <person name="Cosentino E."/>
            <person name="Cuine S."/>
            <person name="Li-Beisson Y."/>
            <person name="Delledonne M."/>
            <person name="Ballottari M."/>
        </authorList>
    </citation>
    <scope>NUCLEOTIDE SEQUENCE</scope>
    <source>
        <strain evidence="4">211/11P</strain>
    </source>
</reference>
<dbReference type="PANTHER" id="PTHR30566">
    <property type="entry name" value="YNAI-RELATED MECHANOSENSITIVE ION CHANNEL"/>
    <property type="match status" value="1"/>
</dbReference>
<dbReference type="AlphaFoldDB" id="A0A9D4TJH0"/>
<evidence type="ECO:0000256" key="1">
    <source>
        <dbReference type="SAM" id="MobiDB-lite"/>
    </source>
</evidence>
<dbReference type="OrthoDB" id="431980at2759"/>
<reference evidence="4" key="2">
    <citation type="submission" date="2020-11" db="EMBL/GenBank/DDBJ databases">
        <authorList>
            <person name="Cecchin M."/>
            <person name="Marcolungo L."/>
            <person name="Rossato M."/>
            <person name="Girolomoni L."/>
            <person name="Cosentino E."/>
            <person name="Cuine S."/>
            <person name="Li-Beisson Y."/>
            <person name="Delledonne M."/>
            <person name="Ballottari M."/>
        </authorList>
    </citation>
    <scope>NUCLEOTIDE SEQUENCE</scope>
    <source>
        <strain evidence="4">211/11P</strain>
        <tissue evidence="4">Whole cell</tissue>
    </source>
</reference>
<feature type="transmembrane region" description="Helical" evidence="2">
    <location>
        <begin position="334"/>
        <end position="352"/>
    </location>
</feature>
<dbReference type="Gene3D" id="1.10.287.1260">
    <property type="match status" value="1"/>
</dbReference>
<comment type="caution">
    <text evidence="4">The sequence shown here is derived from an EMBL/GenBank/DDBJ whole genome shotgun (WGS) entry which is preliminary data.</text>
</comment>